<dbReference type="InterPro" id="IPR001969">
    <property type="entry name" value="Aspartic_peptidase_AS"/>
</dbReference>
<dbReference type="InterPro" id="IPR033121">
    <property type="entry name" value="PEPTIDASE_A1"/>
</dbReference>
<keyword evidence="6" id="KW-1133">Transmembrane helix</keyword>
<dbReference type="AlphaFoldDB" id="A0A9W7GPQ4"/>
<organism evidence="8 9">
    <name type="scientific">Triparma columacea</name>
    <dbReference type="NCBI Taxonomy" id="722753"/>
    <lineage>
        <taxon>Eukaryota</taxon>
        <taxon>Sar</taxon>
        <taxon>Stramenopiles</taxon>
        <taxon>Ochrophyta</taxon>
        <taxon>Bolidophyceae</taxon>
        <taxon>Parmales</taxon>
        <taxon>Triparmaceae</taxon>
        <taxon>Triparma</taxon>
    </lineage>
</organism>
<dbReference type="GO" id="GO:0004190">
    <property type="term" value="F:aspartic-type endopeptidase activity"/>
    <property type="evidence" value="ECO:0007669"/>
    <property type="project" value="UniProtKB-KW"/>
</dbReference>
<dbReference type="InterPro" id="IPR021109">
    <property type="entry name" value="Peptidase_aspartic_dom_sf"/>
</dbReference>
<evidence type="ECO:0000256" key="3">
    <source>
        <dbReference type="ARBA" id="ARBA00022750"/>
    </source>
</evidence>
<comment type="caution">
    <text evidence="8">The sequence shown here is derived from an EMBL/GenBank/DDBJ whole genome shotgun (WGS) entry which is preliminary data.</text>
</comment>
<comment type="similarity">
    <text evidence="1 4">Belongs to the peptidase A1 family.</text>
</comment>
<accession>A0A9W7GPQ4</accession>
<dbReference type="PROSITE" id="PS00141">
    <property type="entry name" value="ASP_PROTEASE"/>
    <property type="match status" value="2"/>
</dbReference>
<feature type="region of interest" description="Disordered" evidence="5">
    <location>
        <begin position="612"/>
        <end position="635"/>
    </location>
</feature>
<dbReference type="SUPFAM" id="SSF50630">
    <property type="entry name" value="Acid proteases"/>
    <property type="match status" value="1"/>
</dbReference>
<name>A0A9W7GPQ4_9STRA</name>
<keyword evidence="2 4" id="KW-0645">Protease</keyword>
<evidence type="ECO:0000256" key="1">
    <source>
        <dbReference type="ARBA" id="ARBA00007447"/>
    </source>
</evidence>
<dbReference type="GO" id="GO:0006508">
    <property type="term" value="P:proteolysis"/>
    <property type="evidence" value="ECO:0007669"/>
    <property type="project" value="UniProtKB-KW"/>
</dbReference>
<evidence type="ECO:0000256" key="6">
    <source>
        <dbReference type="SAM" id="Phobius"/>
    </source>
</evidence>
<feature type="transmembrane region" description="Helical" evidence="6">
    <location>
        <begin position="563"/>
        <end position="584"/>
    </location>
</feature>
<feature type="domain" description="Peptidase A1" evidence="7">
    <location>
        <begin position="98"/>
        <end position="528"/>
    </location>
</feature>
<keyword evidence="6" id="KW-0472">Membrane</keyword>
<sequence>MLIPSNLLHSRLSLPPLIFVLTFISLIFNLTTSEHIELTVSSPPPSTFPLITRGKLLSLLNPESVPDKINPKINGKGNIRRTLYGSFDTALKDVISCFTFQATIDGQVVTLILDTGSSDTWVFEGPSFSSSSSIPATFQLQSGEIVSDVKYNVSYLDGSHMSLMAYTGKMKIGNDTFSFPQTFGAGKPDLQTQGTFDGLSGVDGLSGFAFQEMSAINVPTPTQSFSPQSFGLWLPSRRSEPSKNPGVLTLGGTNSTLFEGTELTYYPLNLYSLSDYYSPEYLAERGITDEESHKKQYNSGFWDVKFEDISLNNKTVQSNITAILDSGTTNLVGPEDTVRKISEALDAMCIAFKKSDILDYESNPSLGFWHIPKKLYPCATSDILDPEIYVTYGDIRLVDCSVPLAMTFTIKGDVYKITSDNLIFPFTQNQCGEGLMDCIGQCFPLDYEANKDGVCDNGEIGVFTNCPRFNCDGPQLCALAIQTFPNTNPDGEDNQGPFSMANTWLMGDTFLRGVYVGHDYEGRRVGLSHALHTDDGVPVQIHTDDGGPEEIPKDAANDETHTVLFIAVSVAAAFGFAFLVILAVRGRQNFARPAARGFSKLEQNLQLFQKQEGDPKELEGARGFGGSNDIEMTEI</sequence>
<dbReference type="InterPro" id="IPR001461">
    <property type="entry name" value="Aspartic_peptidase_A1"/>
</dbReference>
<dbReference type="Proteomes" id="UP001165065">
    <property type="component" value="Unassembled WGS sequence"/>
</dbReference>
<keyword evidence="6" id="KW-0812">Transmembrane</keyword>
<dbReference type="PANTHER" id="PTHR47966">
    <property type="entry name" value="BETA-SITE APP-CLEAVING ENZYME, ISOFORM A-RELATED"/>
    <property type="match status" value="1"/>
</dbReference>
<evidence type="ECO:0000256" key="2">
    <source>
        <dbReference type="ARBA" id="ARBA00022670"/>
    </source>
</evidence>
<dbReference type="Gene3D" id="2.40.70.10">
    <property type="entry name" value="Acid Proteases"/>
    <property type="match status" value="2"/>
</dbReference>
<dbReference type="CDD" id="cd05471">
    <property type="entry name" value="pepsin_like"/>
    <property type="match status" value="1"/>
</dbReference>
<evidence type="ECO:0000313" key="8">
    <source>
        <dbReference type="EMBL" id="GMI47910.1"/>
    </source>
</evidence>
<gene>
    <name evidence="8" type="ORF">TrCOL_g4850</name>
</gene>
<keyword evidence="9" id="KW-1185">Reference proteome</keyword>
<evidence type="ECO:0000313" key="9">
    <source>
        <dbReference type="Proteomes" id="UP001165065"/>
    </source>
</evidence>
<keyword evidence="4" id="KW-0378">Hydrolase</keyword>
<protein>
    <recommendedName>
        <fullName evidence="7">Peptidase A1 domain-containing protein</fullName>
    </recommendedName>
</protein>
<evidence type="ECO:0000259" key="7">
    <source>
        <dbReference type="PROSITE" id="PS51767"/>
    </source>
</evidence>
<dbReference type="PANTHER" id="PTHR47966:SF51">
    <property type="entry name" value="BETA-SITE APP-CLEAVING ENZYME, ISOFORM A-RELATED"/>
    <property type="match status" value="1"/>
</dbReference>
<dbReference type="EMBL" id="BRYA01000365">
    <property type="protein sequence ID" value="GMI47910.1"/>
    <property type="molecule type" value="Genomic_DNA"/>
</dbReference>
<dbReference type="PROSITE" id="PS51767">
    <property type="entry name" value="PEPTIDASE_A1"/>
    <property type="match status" value="1"/>
</dbReference>
<dbReference type="PRINTS" id="PR00792">
    <property type="entry name" value="PEPSIN"/>
</dbReference>
<evidence type="ECO:0000256" key="5">
    <source>
        <dbReference type="SAM" id="MobiDB-lite"/>
    </source>
</evidence>
<dbReference type="InterPro" id="IPR034164">
    <property type="entry name" value="Pepsin-like_dom"/>
</dbReference>
<dbReference type="OrthoDB" id="199805at2759"/>
<keyword evidence="3 4" id="KW-0064">Aspartyl protease</keyword>
<reference evidence="9" key="1">
    <citation type="journal article" date="2023" name="Commun. Biol.">
        <title>Genome analysis of Parmales, the sister group of diatoms, reveals the evolutionary specialization of diatoms from phago-mixotrophs to photoautotrophs.</title>
        <authorList>
            <person name="Ban H."/>
            <person name="Sato S."/>
            <person name="Yoshikawa S."/>
            <person name="Yamada K."/>
            <person name="Nakamura Y."/>
            <person name="Ichinomiya M."/>
            <person name="Sato N."/>
            <person name="Blanc-Mathieu R."/>
            <person name="Endo H."/>
            <person name="Kuwata A."/>
            <person name="Ogata H."/>
        </authorList>
    </citation>
    <scope>NUCLEOTIDE SEQUENCE [LARGE SCALE GENOMIC DNA]</scope>
</reference>
<dbReference type="Pfam" id="PF00026">
    <property type="entry name" value="Asp"/>
    <property type="match status" value="1"/>
</dbReference>
<evidence type="ECO:0000256" key="4">
    <source>
        <dbReference type="RuleBase" id="RU000454"/>
    </source>
</evidence>
<proteinExistence type="inferred from homology"/>